<evidence type="ECO:0000256" key="10">
    <source>
        <dbReference type="ARBA" id="ARBA00034269"/>
    </source>
</evidence>
<evidence type="ECO:0000256" key="13">
    <source>
        <dbReference type="SAM" id="Phobius"/>
    </source>
</evidence>
<accession>A0A4Y4DTW6</accession>
<keyword evidence="3" id="KW-0813">Transport</keyword>
<keyword evidence="8" id="KW-0406">Ion transport</keyword>
<evidence type="ECO:0000256" key="5">
    <source>
        <dbReference type="ARBA" id="ARBA00022692"/>
    </source>
</evidence>
<dbReference type="GO" id="GO:0005886">
    <property type="term" value="C:plasma membrane"/>
    <property type="evidence" value="ECO:0007669"/>
    <property type="project" value="UniProtKB-SubCell"/>
</dbReference>
<dbReference type="GO" id="GO:0015087">
    <property type="term" value="F:cobalt ion transmembrane transporter activity"/>
    <property type="evidence" value="ECO:0007669"/>
    <property type="project" value="TreeGrafter"/>
</dbReference>
<dbReference type="Proteomes" id="UP000316659">
    <property type="component" value="Unassembled WGS sequence"/>
</dbReference>
<evidence type="ECO:0000256" key="4">
    <source>
        <dbReference type="ARBA" id="ARBA00022475"/>
    </source>
</evidence>
<evidence type="ECO:0000256" key="2">
    <source>
        <dbReference type="ARBA" id="ARBA00009765"/>
    </source>
</evidence>
<dbReference type="PANTHER" id="PTHR46494:SF1">
    <property type="entry name" value="CORA FAMILY METAL ION TRANSPORTER (EUROFUNG)"/>
    <property type="match status" value="1"/>
</dbReference>
<dbReference type="SUPFAM" id="SSF143865">
    <property type="entry name" value="CorA soluble domain-like"/>
    <property type="match status" value="1"/>
</dbReference>
<evidence type="ECO:0000256" key="1">
    <source>
        <dbReference type="ARBA" id="ARBA00004651"/>
    </source>
</evidence>
<comment type="caution">
    <text evidence="14">The sequence shown here is derived from an EMBL/GenBank/DDBJ whole genome shotgun (WGS) entry which is preliminary data.</text>
</comment>
<evidence type="ECO:0000256" key="9">
    <source>
        <dbReference type="ARBA" id="ARBA00023136"/>
    </source>
</evidence>
<keyword evidence="6" id="KW-0460">Magnesium</keyword>
<dbReference type="InterPro" id="IPR045861">
    <property type="entry name" value="CorA_cytoplasmic_dom"/>
</dbReference>
<name>A0A4Y4DTW6_CELCE</name>
<sequence length="379" mass="41099">MTKPTDPRVDSPRGGSSDDGPLLPDDRVLAAWTVGPGAAGVREVDPGTLGDAHAGDHASRDHDDSDREDGDREDGDRGDGPVARGPATWARVADLDAVLDAAARVSAGPGPTRHELSRHAHHPLAHVRRLAADWLLLVTPTAWFTEADRQVRTGQFAALLGPATVVTAEDGDADVHATMLDKLAAPGGPRGTPVQRIVSAAVLAIVGGASQVELGLGDAVADTERVVFDEQREDPVERIYDLKREITEARRALMPVSAELPELLDPDVPDHLAVDRRMLERVVTTVERIDRHLDAHDDLLSDMLQVHMSQVSVRQNEDMRKISAWAAILVYPTIVAGVYGMNFRNMPELHWAFGYPFALGLMAAGCLVLYRVFKRVGWL</sequence>
<feature type="compositionally biased region" description="Basic and acidic residues" evidence="12">
    <location>
        <begin position="53"/>
        <end position="65"/>
    </location>
</feature>
<dbReference type="Gene3D" id="1.20.58.340">
    <property type="entry name" value="Magnesium transport protein CorA, transmembrane region"/>
    <property type="match status" value="2"/>
</dbReference>
<gene>
    <name evidence="14" type="ORF">CCE02nite_04050</name>
</gene>
<dbReference type="FunFam" id="1.20.58.340:FF:000004">
    <property type="entry name" value="Magnesium transport protein CorA"/>
    <property type="match status" value="1"/>
</dbReference>
<comment type="function">
    <text evidence="11">Mediates influx of magnesium ions. Alternates between open and closed states. Activated by low cytoplasmic Mg(2+) levels. Inactive when cytoplasmic Mg(2+) levels are high.</text>
</comment>
<comment type="subcellular location">
    <subcellularLocation>
        <location evidence="1">Cell membrane</location>
        <topology evidence="1">Multi-pass membrane protein</topology>
    </subcellularLocation>
</comment>
<dbReference type="Pfam" id="PF01544">
    <property type="entry name" value="CorA"/>
    <property type="match status" value="1"/>
</dbReference>
<proteinExistence type="inferred from homology"/>
<dbReference type="EMBL" id="BJNZ01000002">
    <property type="protein sequence ID" value="GED08406.1"/>
    <property type="molecule type" value="Genomic_DNA"/>
</dbReference>
<dbReference type="InterPro" id="IPR045863">
    <property type="entry name" value="CorA_TM1_TM2"/>
</dbReference>
<evidence type="ECO:0000313" key="15">
    <source>
        <dbReference type="Proteomes" id="UP000316659"/>
    </source>
</evidence>
<feature type="compositionally biased region" description="Basic and acidic residues" evidence="12">
    <location>
        <begin position="1"/>
        <end position="11"/>
    </location>
</feature>
<dbReference type="GO" id="GO:0015095">
    <property type="term" value="F:magnesium ion transmembrane transporter activity"/>
    <property type="evidence" value="ECO:0007669"/>
    <property type="project" value="TreeGrafter"/>
</dbReference>
<organism evidence="14 15">
    <name type="scientific">Cellulosimicrobium cellulans</name>
    <name type="common">Arthrobacter luteus</name>
    <dbReference type="NCBI Taxonomy" id="1710"/>
    <lineage>
        <taxon>Bacteria</taxon>
        <taxon>Bacillati</taxon>
        <taxon>Actinomycetota</taxon>
        <taxon>Actinomycetes</taxon>
        <taxon>Micrococcales</taxon>
        <taxon>Promicromonosporaceae</taxon>
        <taxon>Cellulosimicrobium</taxon>
    </lineage>
</organism>
<keyword evidence="7 13" id="KW-1133">Transmembrane helix</keyword>
<evidence type="ECO:0000256" key="8">
    <source>
        <dbReference type="ARBA" id="ARBA00023065"/>
    </source>
</evidence>
<dbReference type="GO" id="GO:0000287">
    <property type="term" value="F:magnesium ion binding"/>
    <property type="evidence" value="ECO:0007669"/>
    <property type="project" value="TreeGrafter"/>
</dbReference>
<keyword evidence="9 13" id="KW-0472">Membrane</keyword>
<evidence type="ECO:0000256" key="12">
    <source>
        <dbReference type="SAM" id="MobiDB-lite"/>
    </source>
</evidence>
<evidence type="ECO:0000256" key="11">
    <source>
        <dbReference type="ARBA" id="ARBA00045497"/>
    </source>
</evidence>
<dbReference type="RefSeq" id="WP_170227180.1">
    <property type="nucleotide sequence ID" value="NZ_BJNZ01000002.1"/>
</dbReference>
<reference evidence="14 15" key="1">
    <citation type="submission" date="2019-06" db="EMBL/GenBank/DDBJ databases">
        <title>Whole genome shotgun sequence of Cellulosimicrobium cellulans NBRC 15516.</title>
        <authorList>
            <person name="Hosoyama A."/>
            <person name="Uohara A."/>
            <person name="Ohji S."/>
            <person name="Ichikawa N."/>
        </authorList>
    </citation>
    <scope>NUCLEOTIDE SEQUENCE [LARGE SCALE GENOMIC DNA]</scope>
    <source>
        <strain evidence="14 15">NBRC 15516</strain>
    </source>
</reference>
<feature type="transmembrane region" description="Helical" evidence="13">
    <location>
        <begin position="322"/>
        <end position="341"/>
    </location>
</feature>
<evidence type="ECO:0000313" key="14">
    <source>
        <dbReference type="EMBL" id="GED08406.1"/>
    </source>
</evidence>
<comment type="catalytic activity">
    <reaction evidence="10">
        <text>Mg(2+)(in) = Mg(2+)(out)</text>
        <dbReference type="Rhea" id="RHEA:29827"/>
        <dbReference type="ChEBI" id="CHEBI:18420"/>
    </reaction>
</comment>
<dbReference type="InterPro" id="IPR002523">
    <property type="entry name" value="MgTranspt_CorA/ZnTranspt_ZntB"/>
</dbReference>
<protein>
    <recommendedName>
        <fullName evidence="16">Magnesium and cobalt transport protein CorA</fullName>
    </recommendedName>
</protein>
<dbReference type="GO" id="GO:0050897">
    <property type="term" value="F:cobalt ion binding"/>
    <property type="evidence" value="ECO:0007669"/>
    <property type="project" value="TreeGrafter"/>
</dbReference>
<feature type="region of interest" description="Disordered" evidence="12">
    <location>
        <begin position="38"/>
        <end position="88"/>
    </location>
</feature>
<evidence type="ECO:0008006" key="16">
    <source>
        <dbReference type="Google" id="ProtNLM"/>
    </source>
</evidence>
<evidence type="ECO:0000256" key="7">
    <source>
        <dbReference type="ARBA" id="ARBA00022989"/>
    </source>
</evidence>
<keyword evidence="5 13" id="KW-0812">Transmembrane</keyword>
<feature type="transmembrane region" description="Helical" evidence="13">
    <location>
        <begin position="353"/>
        <end position="373"/>
    </location>
</feature>
<dbReference type="CDD" id="cd12830">
    <property type="entry name" value="MtCorA-like"/>
    <property type="match status" value="1"/>
</dbReference>
<evidence type="ECO:0000256" key="6">
    <source>
        <dbReference type="ARBA" id="ARBA00022842"/>
    </source>
</evidence>
<comment type="similarity">
    <text evidence="2">Belongs to the CorA metal ion transporter (MIT) (TC 1.A.35) family.</text>
</comment>
<evidence type="ECO:0000256" key="3">
    <source>
        <dbReference type="ARBA" id="ARBA00022448"/>
    </source>
</evidence>
<feature type="region of interest" description="Disordered" evidence="12">
    <location>
        <begin position="1"/>
        <end position="26"/>
    </location>
</feature>
<dbReference type="AlphaFoldDB" id="A0A4Y4DTW6"/>
<dbReference type="SUPFAM" id="SSF144083">
    <property type="entry name" value="Magnesium transport protein CorA, transmembrane region"/>
    <property type="match status" value="1"/>
</dbReference>
<keyword evidence="4" id="KW-1003">Cell membrane</keyword>
<dbReference type="PANTHER" id="PTHR46494">
    <property type="entry name" value="CORA FAMILY METAL ION TRANSPORTER (EUROFUNG)"/>
    <property type="match status" value="1"/>
</dbReference>